<accession>A0A0K1S4K7</accession>
<gene>
    <name evidence="1" type="ORF">VL20_4125</name>
</gene>
<sequence>MTAIGQRENLINVIDFNKCRHFQLSVISYQLSVVSYQM</sequence>
<dbReference type="Proteomes" id="UP000068167">
    <property type="component" value="Chromosome"/>
</dbReference>
<keyword evidence="2" id="KW-1185">Reference proteome</keyword>
<evidence type="ECO:0000313" key="1">
    <source>
        <dbReference type="EMBL" id="AKV69069.1"/>
    </source>
</evidence>
<dbReference type="KEGG" id="mpk:VL20_4125"/>
<reference evidence="1 2" key="1">
    <citation type="journal article" date="2016" name="Stand. Genomic Sci.">
        <title>Complete genome sequence and genomic characterization of Microcystis panniformis FACHB 1757 by third-generation sequencing.</title>
        <authorList>
            <person name="Zhang J.Y."/>
            <person name="Guan R."/>
            <person name="Zhang H.J."/>
            <person name="Li H."/>
            <person name="Xiao P."/>
            <person name="Yu G.L."/>
            <person name="Du L."/>
            <person name="Cao D.M."/>
            <person name="Zhu B.C."/>
            <person name="Li R.H."/>
            <person name="Lu Z.H."/>
        </authorList>
    </citation>
    <scope>NUCLEOTIDE SEQUENCE [LARGE SCALE GENOMIC DNA]</scope>
    <source>
        <strain evidence="1 2">FACHB-1757</strain>
    </source>
</reference>
<dbReference type="PATRIC" id="fig|1638788.3.peg.4154"/>
<organism evidence="1 2">
    <name type="scientific">Microcystis panniformis FACHB-1757</name>
    <dbReference type="NCBI Taxonomy" id="1638788"/>
    <lineage>
        <taxon>Bacteria</taxon>
        <taxon>Bacillati</taxon>
        <taxon>Cyanobacteriota</taxon>
        <taxon>Cyanophyceae</taxon>
        <taxon>Oscillatoriophycideae</taxon>
        <taxon>Chroococcales</taxon>
        <taxon>Microcystaceae</taxon>
        <taxon>Microcystis</taxon>
    </lineage>
</organism>
<protein>
    <submittedName>
        <fullName evidence="1">Uncharacterized protein</fullName>
    </submittedName>
</protein>
<dbReference type="AlphaFoldDB" id="A0A0K1S4K7"/>
<dbReference type="EMBL" id="CP011339">
    <property type="protein sequence ID" value="AKV69069.1"/>
    <property type="molecule type" value="Genomic_DNA"/>
</dbReference>
<name>A0A0K1S4K7_9CHRO</name>
<evidence type="ECO:0000313" key="2">
    <source>
        <dbReference type="Proteomes" id="UP000068167"/>
    </source>
</evidence>
<proteinExistence type="predicted"/>